<comment type="caution">
    <text evidence="2">The sequence shown here is derived from an EMBL/GenBank/DDBJ whole genome shotgun (WGS) entry which is preliminary data.</text>
</comment>
<dbReference type="Proteomes" id="UP000321393">
    <property type="component" value="Unassembled WGS sequence"/>
</dbReference>
<organism evidence="2 4">
    <name type="scientific">Cucumis melo var. makuwa</name>
    <name type="common">Oriental melon</name>
    <dbReference type="NCBI Taxonomy" id="1194695"/>
    <lineage>
        <taxon>Eukaryota</taxon>
        <taxon>Viridiplantae</taxon>
        <taxon>Streptophyta</taxon>
        <taxon>Embryophyta</taxon>
        <taxon>Tracheophyta</taxon>
        <taxon>Spermatophyta</taxon>
        <taxon>Magnoliopsida</taxon>
        <taxon>eudicotyledons</taxon>
        <taxon>Gunneridae</taxon>
        <taxon>Pentapetalae</taxon>
        <taxon>rosids</taxon>
        <taxon>fabids</taxon>
        <taxon>Cucurbitales</taxon>
        <taxon>Cucurbitaceae</taxon>
        <taxon>Benincaseae</taxon>
        <taxon>Cucumis</taxon>
    </lineage>
</organism>
<feature type="compositionally biased region" description="Basic and acidic residues" evidence="1">
    <location>
        <begin position="102"/>
        <end position="112"/>
    </location>
</feature>
<proteinExistence type="predicted"/>
<reference evidence="4 5" key="1">
    <citation type="submission" date="2019-08" db="EMBL/GenBank/DDBJ databases">
        <title>Draft genome sequences of two oriental melons (Cucumis melo L. var makuwa).</title>
        <authorList>
            <person name="Kwon S.-Y."/>
        </authorList>
    </citation>
    <scope>NUCLEOTIDE SEQUENCE [LARGE SCALE GENOMIC DNA]</scope>
    <source>
        <strain evidence="5">cv. Chang Bougi</strain>
        <strain evidence="4">cv. SW 3</strain>
        <tissue evidence="2">Leaf</tissue>
    </source>
</reference>
<feature type="region of interest" description="Disordered" evidence="1">
    <location>
        <begin position="102"/>
        <end position="125"/>
    </location>
</feature>
<evidence type="ECO:0000256" key="1">
    <source>
        <dbReference type="SAM" id="MobiDB-lite"/>
    </source>
</evidence>
<gene>
    <name evidence="3" type="ORF">E5676_scaffold350G001550</name>
    <name evidence="2" type="ORF">E6C27_scaffold274G001550</name>
</gene>
<dbReference type="AlphaFoldDB" id="A0A5A7UWK4"/>
<dbReference type="EMBL" id="SSTE01006842">
    <property type="protein sequence ID" value="KAA0057861.1"/>
    <property type="molecule type" value="Genomic_DNA"/>
</dbReference>
<name>A0A5A7UWK4_CUCMM</name>
<evidence type="ECO:0000313" key="2">
    <source>
        <dbReference type="EMBL" id="KAA0057861.1"/>
    </source>
</evidence>
<evidence type="ECO:0000313" key="3">
    <source>
        <dbReference type="EMBL" id="TYJ98543.1"/>
    </source>
</evidence>
<sequence>MSGTGVQKGSDPISRLKPGVGADVAKWIKAVDCESTTREWEGSLTLLSESFNILGRWKKMTQKLIEERLDASETEIEAIKKERQPGGSELIGVSTGKRKIRMEDLIDGDRGETSLSLEPRQGKIG</sequence>
<dbReference type="EMBL" id="SSTD01018043">
    <property type="protein sequence ID" value="TYJ98543.1"/>
    <property type="molecule type" value="Genomic_DNA"/>
</dbReference>
<accession>A0A5A7UWK4</accession>
<evidence type="ECO:0000313" key="5">
    <source>
        <dbReference type="Proteomes" id="UP000321947"/>
    </source>
</evidence>
<protein>
    <submittedName>
        <fullName evidence="2">Gypsy/ty3 element polyprotein</fullName>
    </submittedName>
</protein>
<evidence type="ECO:0000313" key="4">
    <source>
        <dbReference type="Proteomes" id="UP000321393"/>
    </source>
</evidence>
<dbReference type="Proteomes" id="UP000321947">
    <property type="component" value="Unassembled WGS sequence"/>
</dbReference>